<dbReference type="EMBL" id="QZFR01000184">
    <property type="protein sequence ID" value="RXV59657.1"/>
    <property type="molecule type" value="Genomic_DNA"/>
</dbReference>
<evidence type="ECO:0000313" key="12">
    <source>
        <dbReference type="Proteomes" id="UP000306855"/>
    </source>
</evidence>
<keyword evidence="2" id="KW-0229">DNA integration</keyword>
<dbReference type="Gene3D" id="1.10.443.10">
    <property type="entry name" value="Intergrase catalytic core"/>
    <property type="match status" value="1"/>
</dbReference>
<keyword evidence="3 5" id="KW-0238">DNA-binding</keyword>
<dbReference type="GO" id="GO:0015074">
    <property type="term" value="P:DNA integration"/>
    <property type="evidence" value="ECO:0007669"/>
    <property type="project" value="UniProtKB-KW"/>
</dbReference>
<dbReference type="Proteomes" id="UP000306855">
    <property type="component" value="Unassembled WGS sequence"/>
</dbReference>
<dbReference type="Proteomes" id="UP000289316">
    <property type="component" value="Unassembled WGS sequence"/>
</dbReference>
<dbReference type="RefSeq" id="WP_004048037.1">
    <property type="nucleotide sequence ID" value="NZ_CABIVU010000044.1"/>
</dbReference>
<dbReference type="PROSITE" id="PS51900">
    <property type="entry name" value="CB"/>
    <property type="match status" value="1"/>
</dbReference>
<sequence length="310" mass="35908">MVEQLLFAEYFYQWMKTFKKPAIAPVTYIKYKNTYEHIKNYFGTIELAAVSRQDYQAALNKFAKTHAKRTTAGFHKQMRAAVLDALEENFISTDFTRKAIIGGRDKEKSKAMFLSYSEWKRLVNYTRATSNSYDFIIYLSAMTGLRFAEVLGLTVADIDLKNKSLTVNKTWDYKYHTGFKAPKNSNSVRTIDIDTQTLRVIKKVIRERKFKLLDQKICINTDGKLPVSATINRYLENLCDKLEIPQISFHGLRHTHASILLFKGVNIMSVSKRLGHKDVTTTQSVYLHIIKEMEERETKLITKIMTEAIE</sequence>
<proteinExistence type="inferred from homology"/>
<dbReference type="CDD" id="cd01189">
    <property type="entry name" value="INT_ICEBs1_C_like"/>
    <property type="match status" value="1"/>
</dbReference>
<keyword evidence="4" id="KW-0233">DNA recombination</keyword>
<name>A0A4Q1ZTJ5_9LACO</name>
<dbReference type="EMBL" id="CP040852">
    <property type="protein sequence ID" value="QIA90636.1"/>
    <property type="molecule type" value="Genomic_DNA"/>
</dbReference>
<dbReference type="InterPro" id="IPR004107">
    <property type="entry name" value="Integrase_SAM-like_N"/>
</dbReference>
<dbReference type="PANTHER" id="PTHR30349">
    <property type="entry name" value="PHAGE INTEGRASE-RELATED"/>
    <property type="match status" value="1"/>
</dbReference>
<feature type="domain" description="Tyr recombinase" evidence="6">
    <location>
        <begin position="109"/>
        <end position="299"/>
    </location>
</feature>
<reference evidence="9 11" key="1">
    <citation type="submission" date="2018-09" db="EMBL/GenBank/DDBJ databases">
        <title>Murine metabolic-syndrome-specific gut microbial biobank.</title>
        <authorList>
            <person name="Liu C."/>
        </authorList>
    </citation>
    <scope>NUCLEOTIDE SEQUENCE [LARGE SCALE GENOMIC DNA]</scope>
    <source>
        <strain evidence="9 11">C-30</strain>
    </source>
</reference>
<dbReference type="PANTHER" id="PTHR30349:SF64">
    <property type="entry name" value="PROPHAGE INTEGRASE INTD-RELATED"/>
    <property type="match status" value="1"/>
</dbReference>
<evidence type="ECO:0000313" key="9">
    <source>
        <dbReference type="EMBL" id="RXV59657.1"/>
    </source>
</evidence>
<feature type="domain" description="Core-binding (CB)" evidence="7">
    <location>
        <begin position="2"/>
        <end position="86"/>
    </location>
</feature>
<dbReference type="Proteomes" id="UP000463931">
    <property type="component" value="Chromosome"/>
</dbReference>
<dbReference type="InterPro" id="IPR010998">
    <property type="entry name" value="Integrase_recombinase_N"/>
</dbReference>
<dbReference type="InterPro" id="IPR002104">
    <property type="entry name" value="Integrase_catalytic"/>
</dbReference>
<evidence type="ECO:0000259" key="6">
    <source>
        <dbReference type="PROSITE" id="PS51898"/>
    </source>
</evidence>
<dbReference type="InterPro" id="IPR011010">
    <property type="entry name" value="DNA_brk_join_enz"/>
</dbReference>
<dbReference type="Pfam" id="PF14659">
    <property type="entry name" value="Phage_int_SAM_3"/>
    <property type="match status" value="1"/>
</dbReference>
<evidence type="ECO:0000313" key="13">
    <source>
        <dbReference type="Proteomes" id="UP000463931"/>
    </source>
</evidence>
<evidence type="ECO:0000313" key="10">
    <source>
        <dbReference type="EMBL" id="TGY55415.1"/>
    </source>
</evidence>
<dbReference type="InterPro" id="IPR050090">
    <property type="entry name" value="Tyrosine_recombinase_XerCD"/>
</dbReference>
<evidence type="ECO:0000256" key="5">
    <source>
        <dbReference type="PROSITE-ProRule" id="PRU01248"/>
    </source>
</evidence>
<protein>
    <submittedName>
        <fullName evidence="9">Site-specific integrase</fullName>
    </submittedName>
</protein>
<evidence type="ECO:0000313" key="8">
    <source>
        <dbReference type="EMBL" id="QIA90636.1"/>
    </source>
</evidence>
<dbReference type="GO" id="GO:0006310">
    <property type="term" value="P:DNA recombination"/>
    <property type="evidence" value="ECO:0007669"/>
    <property type="project" value="UniProtKB-KW"/>
</dbReference>
<accession>A0A4Q1ZTJ5</accession>
<dbReference type="Pfam" id="PF00589">
    <property type="entry name" value="Phage_integrase"/>
    <property type="match status" value="1"/>
</dbReference>
<dbReference type="SUPFAM" id="SSF56349">
    <property type="entry name" value="DNA breaking-rejoining enzymes"/>
    <property type="match status" value="1"/>
</dbReference>
<dbReference type="AlphaFoldDB" id="A0A4Q1ZTJ5"/>
<dbReference type="InterPro" id="IPR013762">
    <property type="entry name" value="Integrase-like_cat_sf"/>
</dbReference>
<dbReference type="GO" id="GO:0003677">
    <property type="term" value="F:DNA binding"/>
    <property type="evidence" value="ECO:0007669"/>
    <property type="project" value="UniProtKB-UniRule"/>
</dbReference>
<evidence type="ECO:0000256" key="3">
    <source>
        <dbReference type="ARBA" id="ARBA00023125"/>
    </source>
</evidence>
<organism evidence="9 11">
    <name type="scientific">Ligilactobacillus murinus</name>
    <dbReference type="NCBI Taxonomy" id="1622"/>
    <lineage>
        <taxon>Bacteria</taxon>
        <taxon>Bacillati</taxon>
        <taxon>Bacillota</taxon>
        <taxon>Bacilli</taxon>
        <taxon>Lactobacillales</taxon>
        <taxon>Lactobacillaceae</taxon>
        <taxon>Ligilactobacillus</taxon>
    </lineage>
</organism>
<evidence type="ECO:0000256" key="1">
    <source>
        <dbReference type="ARBA" id="ARBA00008857"/>
    </source>
</evidence>
<comment type="similarity">
    <text evidence="1">Belongs to the 'phage' integrase family.</text>
</comment>
<dbReference type="OrthoDB" id="9803188at2"/>
<evidence type="ECO:0000256" key="4">
    <source>
        <dbReference type="ARBA" id="ARBA00023172"/>
    </source>
</evidence>
<reference evidence="10 12" key="3">
    <citation type="submission" date="2019-04" db="EMBL/GenBank/DDBJ databases">
        <title>Microbes associate with the intestines of laboratory mice.</title>
        <authorList>
            <person name="Navarre W."/>
            <person name="Wong E."/>
            <person name="Huang K."/>
            <person name="Tropini C."/>
            <person name="Ng K."/>
            <person name="Yu B."/>
        </authorList>
    </citation>
    <scope>NUCLEOTIDE SEQUENCE [LARGE SCALE GENOMIC DNA]</scope>
    <source>
        <strain evidence="10 12">NM26_J9</strain>
    </source>
</reference>
<reference evidence="8 13" key="2">
    <citation type="journal article" date="2019" name="Nat. Med.">
        <title>Preventing dysbiosis of the neonatal mouse intestinal microbiome protects against late-onset sepsis.</title>
        <authorList>
            <person name="Singer J.R."/>
            <person name="Blosser E.G."/>
            <person name="Zindl C.L."/>
            <person name="Silberger D.J."/>
            <person name="Conlan S."/>
            <person name="Laufer V.A."/>
            <person name="DiToro D."/>
            <person name="Deming C."/>
            <person name="Kumar R."/>
            <person name="Morrow C.D."/>
            <person name="Segre J.A."/>
            <person name="Gray M.J."/>
            <person name="Randolph D.A."/>
            <person name="Weaver C.T."/>
        </authorList>
    </citation>
    <scope>NUCLEOTIDE SEQUENCE [LARGE SCALE GENOMIC DNA]</scope>
    <source>
        <strain evidence="8 13">V10</strain>
    </source>
</reference>
<dbReference type="InterPro" id="IPR044068">
    <property type="entry name" value="CB"/>
</dbReference>
<gene>
    <name evidence="9" type="ORF">D6C19_11820</name>
    <name evidence="10" type="ORF">E5340_05795</name>
    <name evidence="8" type="ORF">FEE40_10965</name>
</gene>
<dbReference type="Gene3D" id="1.10.150.130">
    <property type="match status" value="1"/>
</dbReference>
<evidence type="ECO:0000256" key="2">
    <source>
        <dbReference type="ARBA" id="ARBA00022908"/>
    </source>
</evidence>
<evidence type="ECO:0000259" key="7">
    <source>
        <dbReference type="PROSITE" id="PS51900"/>
    </source>
</evidence>
<evidence type="ECO:0000313" key="11">
    <source>
        <dbReference type="Proteomes" id="UP000289316"/>
    </source>
</evidence>
<dbReference type="PROSITE" id="PS51898">
    <property type="entry name" value="TYR_RECOMBINASE"/>
    <property type="match status" value="1"/>
</dbReference>
<dbReference type="EMBL" id="SRYK01000022">
    <property type="protein sequence ID" value="TGY55415.1"/>
    <property type="molecule type" value="Genomic_DNA"/>
</dbReference>